<dbReference type="GO" id="GO:0001701">
    <property type="term" value="P:in utero embryonic development"/>
    <property type="evidence" value="ECO:0007669"/>
    <property type="project" value="Ensembl"/>
</dbReference>
<dbReference type="SUPFAM" id="SSF50242">
    <property type="entry name" value="TIMP-like"/>
    <property type="match status" value="1"/>
</dbReference>
<dbReference type="SMART" id="SM01360">
    <property type="entry name" value="A2M"/>
    <property type="match status" value="1"/>
</dbReference>
<dbReference type="GO" id="GO:0005615">
    <property type="term" value="C:extracellular space"/>
    <property type="evidence" value="ECO:0007669"/>
    <property type="project" value="InterPro"/>
</dbReference>
<evidence type="ECO:0000256" key="5">
    <source>
        <dbReference type="ARBA" id="ARBA00022859"/>
    </source>
</evidence>
<dbReference type="InterPro" id="IPR048843">
    <property type="entry name" value="C5_CUB"/>
</dbReference>
<dbReference type="Gene3D" id="1.50.10.20">
    <property type="match status" value="1"/>
</dbReference>
<accession>A0A6I9M783</accession>
<dbReference type="InterPro" id="IPR041425">
    <property type="entry name" value="C3/4/5_MG1"/>
</dbReference>
<evidence type="ECO:0000259" key="11">
    <source>
        <dbReference type="PROSITE" id="PS01178"/>
    </source>
</evidence>
<dbReference type="SMART" id="SM01361">
    <property type="entry name" value="A2M_recep"/>
    <property type="match status" value="1"/>
</dbReference>
<evidence type="ECO:0000256" key="1">
    <source>
        <dbReference type="ARBA" id="ARBA00004613"/>
    </source>
</evidence>
<dbReference type="Gene3D" id="2.40.50.120">
    <property type="match status" value="1"/>
</dbReference>
<dbReference type="PROSITE" id="PS01178">
    <property type="entry name" value="ANAPHYLATOXIN_2"/>
    <property type="match status" value="1"/>
</dbReference>
<dbReference type="Pfam" id="PF17791">
    <property type="entry name" value="MG3"/>
    <property type="match status" value="1"/>
</dbReference>
<dbReference type="Pfam" id="PF01835">
    <property type="entry name" value="MG2"/>
    <property type="match status" value="1"/>
</dbReference>
<dbReference type="OrthoDB" id="6359008at2759"/>
<dbReference type="PROSITE" id="PS01177">
    <property type="entry name" value="ANAPHYLATOXIN_1"/>
    <property type="match status" value="1"/>
</dbReference>
<evidence type="ECO:0000256" key="4">
    <source>
        <dbReference type="ARBA" id="ARBA00022685"/>
    </source>
</evidence>
<gene>
    <name evidence="13" type="primary">LOC102918909</name>
</gene>
<sequence length="1682" mass="189204">MGLWGTLCFLIFLDRTWGQEQTYVISAPKIFRVAASENVVIQAHGYTEAFDATISIRSYPDKKITYSSGYVNLSPENKFQNSAMLTIQPSQLPGEQDPVSHVYLEVVSKHFSKSKKMPITYDNGFLFIHTDKPVYTPDQSVKIRVYSLNDDLKPAKRETVLTFIDPEGSEVDIIEENDYTGIISFPDFKIPSNPKYGVWTIKAKYKKDFSTTGTAYFEIKEYVLPRFSVSIEPESNFIGYKNFKSFEITVKARYFYNKVVPEAEVYVFFGLREDIKEDQKEMMRRAMQVTTLVNGVAHVTFDSETAVKELSYESLEELNDKYLYIAVTVTETSGGFSEEAEVPGIKYVLFPYTLNLVATPLFLKPGIPFSIQVQVKDSLEQLVGEVPVILTAQTVDVNQETSDLEPQRSYTRAADGAASFVVNLPSEVTALKFLVKTDASELPEEYQASKEYQAIAYSSLSQSYIYIAWTENYKPMLVGEFLNIIVTPKSPYIDKITHYNYLILSKGKIVQYGTKEKLLHSTYQSINIPVTQNMVPSARLLVYYIVTGEQTAELVADSVWINIEEKCGNQLQVHLSPDADIYSPGQTVSLDMVTKADSWVALAAVDSAVYGVQQRAKRPMQRVFQAFDKSDLGCGAGGGRNNADVFNLAGLTFLTNANADDSQHHDESCKEILRPKRDLELLQQTIQEQAAKYKHRVPRKCCLDGARRNDHETCAQRVARVTVGPNCVRAFNECCTIANKIRQESFHKPMPLGRMHIKTLLPVMKADIRSYFPESWLWEVHHVPKRSQMQVVLPDSLTTWEVQGIGISDSGICVADTLKAKVFKDIFLEMNIPYSVVRGEQIQLKGTVYNYRTSETMFCVKMSTVDGICVSGGSAVSHQASKYSRCVRQRIEGSSSHLVTFSLLPLEIGLHPINFSLETSFGREILVKTLRVVPEGVKRENYAGVTLDPRGIYGTVSRRKEFPYRIPLDLVPKTSIKRILSVKGLLIGEFLSTVVSKEGIHILTHLPRGSAEAELMSIVPVFYVFHYLEAGNHWNIFYPNSLTEKQNLQKKIKEGMVSIMSYRNSDYSYSMWKGASASTWLTAFALRVLGQVSKYVKQDQNSICNSLLWLIENCQLENGSFKENSQYLPIKLQGTLPVEAQENTLYLTAFSVIGIRKAMDVCPLMKIDTALTKADSFLLENTLPSKSTFTLAIVAYALSLGDRTHPRLRSIVSALKREAVVKGDPPIYRFWKDTHQQTHSSAPNSVTAGMVETTAYALLTSLNLKETNYINPIIKWLSEEQRYGGGFYSTQDTINAIEGLTEYSLLSKQLHLNMDINVSYKHKGDFYKYKVTEKNFLGRPVEVPLNDDLIITTGYSSGLATVYVKTVVHKTSVSEEFCNFYLKIDTQDIDASSYPSYSDSGHKNIAACASYKPSKEESASGSSHAVMDISLPTGIGANQEDLRALVEGVDQLLTDYQIKDGHVILQLNSIPSRDFLCVRFRIFEIFQVGFLNPATFTVYEYHRPDKQCTMFYSTSDTRLQRVCEGATCQCLEADCGQLKAEVDLSISADTRRETACKAEIAYAYKVKITSTTEENVFVKYTATLLDIYRTGEAAAEKGSEITFIRKMSCANAGLVKGKQYLIMGKEALQIKLNFSFKYIYPLDSSTWIEYWPTDTTCPSCQAFLANLDEFAEDIFLNGCENA</sequence>
<dbReference type="Proteomes" id="UP000694547">
    <property type="component" value="Chromosome 4"/>
</dbReference>
<evidence type="ECO:0000313" key="14">
    <source>
        <dbReference type="Proteomes" id="UP000694547"/>
    </source>
</evidence>
<evidence type="ECO:0000259" key="12">
    <source>
        <dbReference type="PROSITE" id="PS50189"/>
    </source>
</evidence>
<protein>
    <submittedName>
        <fullName evidence="13">Complement C5</fullName>
    </submittedName>
</protein>
<keyword evidence="10" id="KW-0732">Signal</keyword>
<evidence type="ECO:0000256" key="3">
    <source>
        <dbReference type="ARBA" id="ARBA00022588"/>
    </source>
</evidence>
<dbReference type="Pfam" id="PF07678">
    <property type="entry name" value="TED_complement"/>
    <property type="match status" value="1"/>
</dbReference>
<feature type="signal peptide" evidence="10">
    <location>
        <begin position="1"/>
        <end position="18"/>
    </location>
</feature>
<dbReference type="InterPro" id="IPR013783">
    <property type="entry name" value="Ig-like_fold"/>
</dbReference>
<dbReference type="Pfam" id="PF07703">
    <property type="entry name" value="A2M_BRD"/>
    <property type="match status" value="1"/>
</dbReference>
<dbReference type="PANTHER" id="PTHR11412">
    <property type="entry name" value="MACROGLOBULIN / COMPLEMENT"/>
    <property type="match status" value="1"/>
</dbReference>
<evidence type="ECO:0000313" key="13">
    <source>
        <dbReference type="Ensembl" id="ENSPEMP00000004879.1"/>
    </source>
</evidence>
<dbReference type="InterPro" id="IPR040839">
    <property type="entry name" value="MG4"/>
</dbReference>
<keyword evidence="8" id="KW-0179">Complement alternate pathway</keyword>
<dbReference type="GeneTree" id="ENSGT00940000155670"/>
<dbReference type="SMART" id="SM00643">
    <property type="entry name" value="C345C"/>
    <property type="match status" value="1"/>
</dbReference>
<feature type="chain" id="PRO_5044635814" evidence="10">
    <location>
        <begin position="19"/>
        <end position="1682"/>
    </location>
</feature>
<dbReference type="Gene3D" id="2.60.40.690">
    <property type="entry name" value="Alpha-macroglobulin, receptor-binding domain"/>
    <property type="match status" value="1"/>
</dbReference>
<dbReference type="InterPro" id="IPR018933">
    <property type="entry name" value="Netrin_module_non-TIMP"/>
</dbReference>
<dbReference type="InterPro" id="IPR001134">
    <property type="entry name" value="Netrin_domain"/>
</dbReference>
<keyword evidence="7" id="KW-1015">Disulfide bond</keyword>
<dbReference type="Gene3D" id="2.60.40.1930">
    <property type="match status" value="3"/>
</dbReference>
<dbReference type="Pfam" id="PF00207">
    <property type="entry name" value="A2M"/>
    <property type="match status" value="1"/>
</dbReference>
<keyword evidence="2" id="KW-0964">Secreted</keyword>
<keyword evidence="3" id="KW-0399">Innate immunity</keyword>
<dbReference type="Gene3D" id="6.20.50.160">
    <property type="match status" value="1"/>
</dbReference>
<dbReference type="Gene3D" id="2.60.40.10">
    <property type="entry name" value="Immunoglobulins"/>
    <property type="match status" value="2"/>
</dbReference>
<dbReference type="InterPro" id="IPR036595">
    <property type="entry name" value="A-macroglobulin_rcpt-bd_sf"/>
</dbReference>
<dbReference type="InterPro" id="IPR011626">
    <property type="entry name" value="Alpha-macroglobulin_TED"/>
</dbReference>
<dbReference type="Pfam" id="PF01821">
    <property type="entry name" value="ANATO"/>
    <property type="match status" value="1"/>
</dbReference>
<dbReference type="SUPFAM" id="SSF47686">
    <property type="entry name" value="Anaphylotoxins (complement system)"/>
    <property type="match status" value="1"/>
</dbReference>
<dbReference type="SMART" id="SM01359">
    <property type="entry name" value="A2M_N_2"/>
    <property type="match status" value="1"/>
</dbReference>
<organism evidence="13 14">
    <name type="scientific">Peromyscus maniculatus bairdii</name>
    <name type="common">Prairie deer mouse</name>
    <dbReference type="NCBI Taxonomy" id="230844"/>
    <lineage>
        <taxon>Eukaryota</taxon>
        <taxon>Metazoa</taxon>
        <taxon>Chordata</taxon>
        <taxon>Craniata</taxon>
        <taxon>Vertebrata</taxon>
        <taxon>Euteleostomi</taxon>
        <taxon>Mammalia</taxon>
        <taxon>Eutheria</taxon>
        <taxon>Euarchontoglires</taxon>
        <taxon>Glires</taxon>
        <taxon>Rodentia</taxon>
        <taxon>Myomorpha</taxon>
        <taxon>Muroidea</taxon>
        <taxon>Cricetidae</taxon>
        <taxon>Neotominae</taxon>
        <taxon>Peromyscus</taxon>
    </lineage>
</organism>
<dbReference type="FunFam" id="2.20.130.20:FF:000008">
    <property type="entry name" value="Complement component C5"/>
    <property type="match status" value="1"/>
</dbReference>
<dbReference type="GeneID" id="102918909"/>
<dbReference type="InterPro" id="IPR041555">
    <property type="entry name" value="MG3"/>
</dbReference>
<dbReference type="InterPro" id="IPR009048">
    <property type="entry name" value="A-macroglobulin_rcpt-bd"/>
</dbReference>
<keyword evidence="5" id="KW-0391">Immunity</keyword>
<reference evidence="13 14" key="1">
    <citation type="submission" date="2018-10" db="EMBL/GenBank/DDBJ databases">
        <title>Improved assembly of the deer mouse Peromyscus maniculatus genome.</title>
        <authorList>
            <person name="Lassance J.-M."/>
            <person name="Hoekstra H.E."/>
        </authorList>
    </citation>
    <scope>NUCLEOTIDE SEQUENCE [LARGE SCALE GENOMIC DNA]</scope>
</reference>
<dbReference type="InterPro" id="IPR000020">
    <property type="entry name" value="Anaphylatoxin/fibulin"/>
</dbReference>
<evidence type="ECO:0000256" key="8">
    <source>
        <dbReference type="ARBA" id="ARBA00023162"/>
    </source>
</evidence>
<keyword evidence="4" id="KW-0165">Cleavage on pair of basic residues</keyword>
<proteinExistence type="predicted"/>
<dbReference type="GO" id="GO:0006954">
    <property type="term" value="P:inflammatory response"/>
    <property type="evidence" value="ECO:0007669"/>
    <property type="project" value="UniProtKB-KW"/>
</dbReference>
<dbReference type="SUPFAM" id="SSF49410">
    <property type="entry name" value="Alpha-macroglobulin receptor domain"/>
    <property type="match status" value="1"/>
</dbReference>
<dbReference type="InterPro" id="IPR050473">
    <property type="entry name" value="A2M/Complement_sys"/>
</dbReference>
<dbReference type="InterPro" id="IPR008930">
    <property type="entry name" value="Terpenoid_cyclase/PrenylTrfase"/>
</dbReference>
<evidence type="ECO:0000256" key="6">
    <source>
        <dbReference type="ARBA" id="ARBA00022875"/>
    </source>
</evidence>
<dbReference type="GO" id="GO:0006958">
    <property type="term" value="P:complement activation, classical pathway"/>
    <property type="evidence" value="ECO:0007669"/>
    <property type="project" value="UniProtKB-KW"/>
</dbReference>
<dbReference type="CDD" id="cd02896">
    <property type="entry name" value="complement_C3_C4_C5"/>
    <property type="match status" value="1"/>
</dbReference>
<keyword evidence="14" id="KW-1185">Reference proteome</keyword>
<keyword evidence="6" id="KW-0180">Complement pathway</keyword>
<name>A0A6I9M783_PERMB</name>
<reference evidence="13" key="3">
    <citation type="submission" date="2025-09" db="UniProtKB">
        <authorList>
            <consortium name="Ensembl"/>
        </authorList>
    </citation>
    <scope>IDENTIFICATION</scope>
</reference>
<dbReference type="Pfam" id="PF17790">
    <property type="entry name" value="MG1"/>
    <property type="match status" value="1"/>
</dbReference>
<dbReference type="Gene3D" id="2.60.40.1940">
    <property type="match status" value="1"/>
</dbReference>
<dbReference type="InterPro" id="IPR011625">
    <property type="entry name" value="A2M_N_BRD"/>
</dbReference>
<dbReference type="Gene3D" id="2.60.120.1540">
    <property type="match status" value="1"/>
</dbReference>
<dbReference type="InterPro" id="IPR008993">
    <property type="entry name" value="TIMP-like_OB-fold"/>
</dbReference>
<dbReference type="Ensembl" id="ENSPEMT00000008704.2">
    <property type="protein sequence ID" value="ENSPEMP00000004879.1"/>
    <property type="gene ID" value="ENSPEMG00000007298.2"/>
</dbReference>
<dbReference type="InterPro" id="IPR002890">
    <property type="entry name" value="MG2"/>
</dbReference>
<dbReference type="InterPro" id="IPR018081">
    <property type="entry name" value="Anaphylatoxin_comp_syst"/>
</dbReference>
<dbReference type="Gene3D" id="1.20.91.20">
    <property type="entry name" value="Anaphylotoxins (complement system)"/>
    <property type="match status" value="1"/>
</dbReference>
<feature type="domain" description="Anaphylatoxin-like" evidence="11">
    <location>
        <begin position="701"/>
        <end position="735"/>
    </location>
</feature>
<dbReference type="FunFam" id="2.60.40.10:FF:001848">
    <property type="entry name" value="Complement component C5"/>
    <property type="match status" value="1"/>
</dbReference>
<dbReference type="CDD" id="cd00017">
    <property type="entry name" value="ANATO"/>
    <property type="match status" value="1"/>
</dbReference>
<evidence type="ECO:0000256" key="2">
    <source>
        <dbReference type="ARBA" id="ARBA00022525"/>
    </source>
</evidence>
<dbReference type="Pfam" id="PF01759">
    <property type="entry name" value="NTR"/>
    <property type="match status" value="1"/>
</dbReference>
<dbReference type="FunFam" id="2.60.40.1940:FF:000001">
    <property type="entry name" value="Complement component C3"/>
    <property type="match status" value="1"/>
</dbReference>
<dbReference type="InterPro" id="IPR001599">
    <property type="entry name" value="Macroglobln_a2"/>
</dbReference>
<evidence type="ECO:0000256" key="9">
    <source>
        <dbReference type="ARBA" id="ARBA00023198"/>
    </source>
</evidence>
<comment type="subcellular location">
    <subcellularLocation>
        <location evidence="1">Secreted</location>
    </subcellularLocation>
</comment>
<feature type="domain" description="NTR" evidence="12">
    <location>
        <begin position="1535"/>
        <end position="1679"/>
    </location>
</feature>
<dbReference type="SUPFAM" id="SSF48239">
    <property type="entry name" value="Terpenoid cyclases/Protein prenyltransferases"/>
    <property type="match status" value="1"/>
</dbReference>
<dbReference type="RefSeq" id="XP_006988798.1">
    <property type="nucleotide sequence ID" value="XM_006988736.4"/>
</dbReference>
<dbReference type="GO" id="GO:0004866">
    <property type="term" value="F:endopeptidase inhibitor activity"/>
    <property type="evidence" value="ECO:0007669"/>
    <property type="project" value="InterPro"/>
</dbReference>
<dbReference type="PROSITE" id="PS50189">
    <property type="entry name" value="NTR"/>
    <property type="match status" value="1"/>
</dbReference>
<dbReference type="GO" id="GO:0045766">
    <property type="term" value="P:positive regulation of angiogenesis"/>
    <property type="evidence" value="ECO:0007669"/>
    <property type="project" value="Ensembl"/>
</dbReference>
<dbReference type="PANTHER" id="PTHR11412:SF83">
    <property type="entry name" value="COMPLEMENT C5"/>
    <property type="match status" value="1"/>
</dbReference>
<dbReference type="Pfam" id="PF17789">
    <property type="entry name" value="MG4"/>
    <property type="match status" value="1"/>
</dbReference>
<dbReference type="Pfam" id="PF07677">
    <property type="entry name" value="A2M_recep"/>
    <property type="match status" value="1"/>
</dbReference>
<evidence type="ECO:0000256" key="7">
    <source>
        <dbReference type="ARBA" id="ARBA00023157"/>
    </source>
</evidence>
<dbReference type="GO" id="GO:0006957">
    <property type="term" value="P:complement activation, alternative pathway"/>
    <property type="evidence" value="ECO:0007669"/>
    <property type="project" value="UniProtKB-KW"/>
</dbReference>
<dbReference type="Gene3D" id="2.20.130.20">
    <property type="match status" value="1"/>
</dbReference>
<reference evidence="13" key="2">
    <citation type="submission" date="2025-08" db="UniProtKB">
        <authorList>
            <consortium name="Ensembl"/>
        </authorList>
    </citation>
    <scope>IDENTIFICATION</scope>
</reference>
<dbReference type="SMART" id="SM00104">
    <property type="entry name" value="ANATO"/>
    <property type="match status" value="1"/>
</dbReference>
<evidence type="ECO:0000256" key="10">
    <source>
        <dbReference type="SAM" id="SignalP"/>
    </source>
</evidence>
<dbReference type="Pfam" id="PF21309">
    <property type="entry name" value="C5_CUB"/>
    <property type="match status" value="1"/>
</dbReference>
<keyword evidence="9" id="KW-0395">Inflammatory response</keyword>